<organism evidence="2 3">
    <name type="scientific">Dongia sedimenti</name>
    <dbReference type="NCBI Taxonomy" id="3064282"/>
    <lineage>
        <taxon>Bacteria</taxon>
        <taxon>Pseudomonadati</taxon>
        <taxon>Pseudomonadota</taxon>
        <taxon>Alphaproteobacteria</taxon>
        <taxon>Rhodospirillales</taxon>
        <taxon>Dongiaceae</taxon>
        <taxon>Dongia</taxon>
    </lineage>
</organism>
<dbReference type="EMBL" id="JAUYVI010000005">
    <property type="protein sequence ID" value="MDQ7249367.1"/>
    <property type="molecule type" value="Genomic_DNA"/>
</dbReference>
<sequence>MKRLRAPIWLVLALAFAGLVVLTTAVVAAQLYSAAFRNTGDLVAEMGDTRTAALAEAIKAELQPAEDASRFLSAYILSDRVAIGDDRRIADLLLGSLAASPQVIGVAFIRSDLHTVAAARSVEGMPFATTTLSALDDPPFRLVYRDGAAMQQPDWAKPIYWPGLDVTGLPLLAPLRRNGEVIGVIATLISVPDLSRRVIARVAEPGANTFVMLDDTSLIVHPALADPRYQGSDDRALPKAADVDDPVLRAFDPMNRDDPTLHPARALNFSVQQQHVAGKRWLYLSRAVDVVGSKPWIAVLSIRASEIEVQFNNLQTALWVSFGVAAAAVLGALYLGRSISRPIHNFAGAVRHLSALEFDKTQPMRGSWLREFDTAAEAYNGLRSGLTWLSTYVPRTLVPALMQPDSAESFTAKEREVTVLFTDIIGFTAIGHRLRPPALARFLNRHFEILGEAIHAEGGTIDKYIGDSVMAFWGAPTAQGDHAERAARAAVEIGRRLRTDNARRRRKGLNPVRVRIGIHTGTALAGNIGATGRVNYTLVGDTVNVAQRLEQFGKEIDDGRSDVIIVASETVAGRLPVEIAQEPLGKYAVVERADPIQLFRLDGPDEATADATVTPRRGSTTHP</sequence>
<dbReference type="Pfam" id="PF00211">
    <property type="entry name" value="Guanylate_cyc"/>
    <property type="match status" value="1"/>
</dbReference>
<keyword evidence="3" id="KW-1185">Reference proteome</keyword>
<dbReference type="CDD" id="cd07302">
    <property type="entry name" value="CHD"/>
    <property type="match status" value="1"/>
</dbReference>
<dbReference type="Proteomes" id="UP001230156">
    <property type="component" value="Unassembled WGS sequence"/>
</dbReference>
<dbReference type="PANTHER" id="PTHR43081:SF1">
    <property type="entry name" value="ADENYLATE CYCLASE, TERMINAL-DIFFERENTIATION SPECIFIC"/>
    <property type="match status" value="1"/>
</dbReference>
<reference evidence="3" key="1">
    <citation type="submission" date="2023-08" db="EMBL/GenBank/DDBJ databases">
        <title>Rhodospirillaceae gen. nov., a novel taxon isolated from the Yangtze River Yuezi River estuary sludge.</title>
        <authorList>
            <person name="Ruan L."/>
        </authorList>
    </citation>
    <scope>NUCLEOTIDE SEQUENCE [LARGE SCALE GENOMIC DNA]</scope>
    <source>
        <strain evidence="3">R-7</strain>
    </source>
</reference>
<evidence type="ECO:0000313" key="3">
    <source>
        <dbReference type="Proteomes" id="UP001230156"/>
    </source>
</evidence>
<gene>
    <name evidence="2" type="ORF">Q8A70_16890</name>
</gene>
<name>A0ABU0YNS7_9PROT</name>
<dbReference type="InterPro" id="IPR001054">
    <property type="entry name" value="A/G_cyclase"/>
</dbReference>
<dbReference type="InterPro" id="IPR029787">
    <property type="entry name" value="Nucleotide_cyclase"/>
</dbReference>
<feature type="domain" description="Guanylate cyclase" evidence="1">
    <location>
        <begin position="418"/>
        <end position="550"/>
    </location>
</feature>
<dbReference type="SUPFAM" id="SSF55073">
    <property type="entry name" value="Nucleotide cyclase"/>
    <property type="match status" value="1"/>
</dbReference>
<comment type="caution">
    <text evidence="2">The sequence shown here is derived from an EMBL/GenBank/DDBJ whole genome shotgun (WGS) entry which is preliminary data.</text>
</comment>
<dbReference type="Gene3D" id="3.30.70.1230">
    <property type="entry name" value="Nucleotide cyclase"/>
    <property type="match status" value="1"/>
</dbReference>
<evidence type="ECO:0000259" key="1">
    <source>
        <dbReference type="PROSITE" id="PS50125"/>
    </source>
</evidence>
<dbReference type="SMART" id="SM00044">
    <property type="entry name" value="CYCc"/>
    <property type="match status" value="1"/>
</dbReference>
<proteinExistence type="predicted"/>
<protein>
    <submittedName>
        <fullName evidence="2">Adenylate/guanylate cyclase domain-containing protein</fullName>
    </submittedName>
</protein>
<dbReference type="Gene3D" id="3.30.450.20">
    <property type="entry name" value="PAS domain"/>
    <property type="match status" value="1"/>
</dbReference>
<accession>A0ABU0YNS7</accession>
<dbReference type="PANTHER" id="PTHR43081">
    <property type="entry name" value="ADENYLATE CYCLASE, TERMINAL-DIFFERENTIATION SPECIFIC-RELATED"/>
    <property type="match status" value="1"/>
</dbReference>
<dbReference type="PROSITE" id="PS50125">
    <property type="entry name" value="GUANYLATE_CYCLASE_2"/>
    <property type="match status" value="1"/>
</dbReference>
<dbReference type="RefSeq" id="WP_379957267.1">
    <property type="nucleotide sequence ID" value="NZ_JAUYVI010000005.1"/>
</dbReference>
<evidence type="ECO:0000313" key="2">
    <source>
        <dbReference type="EMBL" id="MDQ7249367.1"/>
    </source>
</evidence>
<dbReference type="InterPro" id="IPR050697">
    <property type="entry name" value="Adenylyl/Guanylyl_Cyclase_3/4"/>
</dbReference>